<dbReference type="AlphaFoldDB" id="A0A4Z2HKB1"/>
<feature type="compositionally biased region" description="Low complexity" evidence="1">
    <location>
        <begin position="78"/>
        <end position="95"/>
    </location>
</feature>
<name>A0A4Z2HKB1_9TELE</name>
<organism evidence="2 3">
    <name type="scientific">Liparis tanakae</name>
    <name type="common">Tanaka's snailfish</name>
    <dbReference type="NCBI Taxonomy" id="230148"/>
    <lineage>
        <taxon>Eukaryota</taxon>
        <taxon>Metazoa</taxon>
        <taxon>Chordata</taxon>
        <taxon>Craniata</taxon>
        <taxon>Vertebrata</taxon>
        <taxon>Euteleostomi</taxon>
        <taxon>Actinopterygii</taxon>
        <taxon>Neopterygii</taxon>
        <taxon>Teleostei</taxon>
        <taxon>Neoteleostei</taxon>
        <taxon>Acanthomorphata</taxon>
        <taxon>Eupercaria</taxon>
        <taxon>Perciformes</taxon>
        <taxon>Cottioidei</taxon>
        <taxon>Cottales</taxon>
        <taxon>Liparidae</taxon>
        <taxon>Liparis</taxon>
    </lineage>
</organism>
<evidence type="ECO:0000313" key="3">
    <source>
        <dbReference type="Proteomes" id="UP000314294"/>
    </source>
</evidence>
<protein>
    <submittedName>
        <fullName evidence="2">Uncharacterized protein</fullName>
    </submittedName>
</protein>
<sequence>MPNSEYWISALEPESASVAPTVRMPLLMGLLSLSSRTVTSTAVRATYRPSLAVMLSRYQSCCSRSSRPLTYTFHSPWTRARPNTPRGTATTPPRGSLSFAAPRYGSLWNRGGLSLTSDTVMVTTVVEDSDLTSPRSEATASKL</sequence>
<dbReference type="Proteomes" id="UP000314294">
    <property type="component" value="Unassembled WGS sequence"/>
</dbReference>
<evidence type="ECO:0000256" key="1">
    <source>
        <dbReference type="SAM" id="MobiDB-lite"/>
    </source>
</evidence>
<reference evidence="2 3" key="1">
    <citation type="submission" date="2019-03" db="EMBL/GenBank/DDBJ databases">
        <title>First draft genome of Liparis tanakae, snailfish: a comprehensive survey of snailfish specific genes.</title>
        <authorList>
            <person name="Kim W."/>
            <person name="Song I."/>
            <person name="Jeong J.-H."/>
            <person name="Kim D."/>
            <person name="Kim S."/>
            <person name="Ryu S."/>
            <person name="Song J.Y."/>
            <person name="Lee S.K."/>
        </authorList>
    </citation>
    <scope>NUCLEOTIDE SEQUENCE [LARGE SCALE GENOMIC DNA]</scope>
    <source>
        <tissue evidence="2">Muscle</tissue>
    </source>
</reference>
<feature type="region of interest" description="Disordered" evidence="1">
    <location>
        <begin position="77"/>
        <end position="98"/>
    </location>
</feature>
<dbReference type="EMBL" id="SRLO01000236">
    <property type="protein sequence ID" value="TNN65354.1"/>
    <property type="molecule type" value="Genomic_DNA"/>
</dbReference>
<keyword evidence="3" id="KW-1185">Reference proteome</keyword>
<comment type="caution">
    <text evidence="2">The sequence shown here is derived from an EMBL/GenBank/DDBJ whole genome shotgun (WGS) entry which is preliminary data.</text>
</comment>
<gene>
    <name evidence="2" type="ORF">EYF80_024390</name>
</gene>
<proteinExistence type="predicted"/>
<accession>A0A4Z2HKB1</accession>
<evidence type="ECO:0000313" key="2">
    <source>
        <dbReference type="EMBL" id="TNN65354.1"/>
    </source>
</evidence>